<keyword evidence="2" id="KW-0812">Transmembrane</keyword>
<evidence type="ECO:0000256" key="5">
    <source>
        <dbReference type="SAM" id="MobiDB-lite"/>
    </source>
</evidence>
<comment type="subcellular location">
    <subcellularLocation>
        <location evidence="1">Membrane</location>
        <topology evidence="1">Single-pass membrane protein</topology>
    </subcellularLocation>
</comment>
<protein>
    <recommendedName>
        <fullName evidence="7">Translocation and assembly module TamB C-terminal domain-containing protein</fullName>
    </recommendedName>
</protein>
<name>A0A1X6YBU5_9RHOB</name>
<keyword evidence="4" id="KW-0472">Membrane</keyword>
<evidence type="ECO:0000313" key="8">
    <source>
        <dbReference type="EMBL" id="SLN14873.1"/>
    </source>
</evidence>
<organism evidence="8 9">
    <name type="scientific">Pseudooceanicola marinus</name>
    <dbReference type="NCBI Taxonomy" id="396013"/>
    <lineage>
        <taxon>Bacteria</taxon>
        <taxon>Pseudomonadati</taxon>
        <taxon>Pseudomonadota</taxon>
        <taxon>Alphaproteobacteria</taxon>
        <taxon>Rhodobacterales</taxon>
        <taxon>Paracoccaceae</taxon>
        <taxon>Pseudooceanicola</taxon>
    </lineage>
</organism>
<reference evidence="9" key="1">
    <citation type="submission" date="2017-03" db="EMBL/GenBank/DDBJ databases">
        <authorList>
            <person name="Rodrigo-Torres L."/>
            <person name="Arahal R.D."/>
            <person name="Lucena T."/>
        </authorList>
    </citation>
    <scope>NUCLEOTIDE SEQUENCE [LARGE SCALE GENOMIC DNA]</scope>
    <source>
        <strain evidence="9">CECT 7751</strain>
    </source>
</reference>
<evidence type="ECO:0000259" key="7">
    <source>
        <dbReference type="Pfam" id="PF04357"/>
    </source>
</evidence>
<dbReference type="GO" id="GO:0005886">
    <property type="term" value="C:plasma membrane"/>
    <property type="evidence" value="ECO:0007669"/>
    <property type="project" value="InterPro"/>
</dbReference>
<keyword evidence="3" id="KW-1133">Transmembrane helix</keyword>
<dbReference type="EMBL" id="FWFN01000001">
    <property type="protein sequence ID" value="SLN14873.1"/>
    <property type="molecule type" value="Genomic_DNA"/>
</dbReference>
<dbReference type="Proteomes" id="UP000193963">
    <property type="component" value="Unassembled WGS sequence"/>
</dbReference>
<evidence type="ECO:0000256" key="3">
    <source>
        <dbReference type="ARBA" id="ARBA00022989"/>
    </source>
</evidence>
<feature type="domain" description="Translocation and assembly module TamB C-terminal" evidence="7">
    <location>
        <begin position="1034"/>
        <end position="1389"/>
    </location>
</feature>
<dbReference type="GO" id="GO:0097347">
    <property type="term" value="C:TAM protein secretion complex"/>
    <property type="evidence" value="ECO:0007669"/>
    <property type="project" value="TreeGrafter"/>
</dbReference>
<dbReference type="OrthoDB" id="7784409at2"/>
<dbReference type="PANTHER" id="PTHR36985:SF1">
    <property type="entry name" value="TRANSLOCATION AND ASSEMBLY MODULE SUBUNIT TAMB"/>
    <property type="match status" value="1"/>
</dbReference>
<dbReference type="GO" id="GO:0009306">
    <property type="term" value="P:protein secretion"/>
    <property type="evidence" value="ECO:0007669"/>
    <property type="project" value="InterPro"/>
</dbReference>
<dbReference type="InterPro" id="IPR007452">
    <property type="entry name" value="TamB_C"/>
</dbReference>
<dbReference type="PANTHER" id="PTHR36985">
    <property type="entry name" value="TRANSLOCATION AND ASSEMBLY MODULE SUBUNIT TAMB"/>
    <property type="match status" value="1"/>
</dbReference>
<evidence type="ECO:0000256" key="6">
    <source>
        <dbReference type="SAM" id="SignalP"/>
    </source>
</evidence>
<proteinExistence type="predicted"/>
<gene>
    <name evidence="8" type="ORF">PSM7751_00373</name>
</gene>
<keyword evidence="6" id="KW-0732">Signal</keyword>
<evidence type="ECO:0000256" key="4">
    <source>
        <dbReference type="ARBA" id="ARBA00023136"/>
    </source>
</evidence>
<evidence type="ECO:0000313" key="9">
    <source>
        <dbReference type="Proteomes" id="UP000193963"/>
    </source>
</evidence>
<accession>A0A1X6YBU5</accession>
<keyword evidence="9" id="KW-1185">Reference proteome</keyword>
<feature type="chain" id="PRO_5010883724" description="Translocation and assembly module TamB C-terminal domain-containing protein" evidence="6">
    <location>
        <begin position="23"/>
        <end position="1389"/>
    </location>
</feature>
<evidence type="ECO:0000256" key="2">
    <source>
        <dbReference type="ARBA" id="ARBA00022692"/>
    </source>
</evidence>
<evidence type="ECO:0000256" key="1">
    <source>
        <dbReference type="ARBA" id="ARBA00004167"/>
    </source>
</evidence>
<sequence>MRFSRSLALATCAALALTPAAAQQTPSADDDGEGFLTRTLQNALSSDGMTVDITGFEGALSSQATMQRLTIADEDGIWLDLEGATLDWNRSALLRGRLDVNTLSADSITLTRLPESEPTPPSPEASGFAIPDLPVAIDIGELSIGRFDMREAVVGQAAELSLNGSASLAGGALATDLAINRLDRPGQIAISADYAPEDERLAVDISASEPQGGLVASLMGLPGTPSVELTVAGAGPLDDYDANLLLLTDGEERLTGQVALRGRDDGGREFTADLGGDLTALLAPDYREFLGADIGLTATGTAAADGALDLQLFRLRSASVNLEGRLALDAEGSPQSFDLRGLMAAPDGSDRLDLPMGDGLSLASGELTATFDRDNSNQMEARLDASAARATGFSADTLSLSLSGPLRQGRASDLALALEASGLSAEDPAVAEALGNRITGAADITFGEGPVSIENLVVEGPALRLTGAARYDGTTEAGEQAGLTVEAGAEVADLAAFASLTGLELAGQADLSVTADIQLPAGTGRITAEGTGENLATGIPQADALLASPATLALDLTRDETGITLSELTIGTDEMSLTGEGRLASDDGQITYELSLTDANLLTGAAGDPAPFAVAGAITQTPEAMTLTAQGGGDRLALGIEALDDLLSSGLSLDALVTLPGDGAPRIDRARIENDALRLTASGPLAGADSEMALDFGAWLANSATFTGGTAGPLELSGRLTSEGEALRATLSGGGDRIGTGIEAVDALLTGPTRLDADVTLAGERITVSRADLDAGGLDLTASGLVAGADTALDLALTLPNSAAPLGASAGPLELTANVSADDRGAYRIDARGEGRNIGIGNPQIDALFAGDTTLSALLSLAPDGVLTVETAQVASTALDASASGTVAGSEIEMDFSAGLDNVARLADGFSGPLEITGNVAPGPDGALRVAAQATGPAGSDATLSGLVARPDGSVDITLRGSAPLGLANPFVAPRSVAGLARFDLSVAGQPALSSVSGQITLSDGRLIAPSLSQVIEGISGSVQLSGGQARLDLSARPAEGGRLTVSGPLALSAPYTAGLDVGIDGVIFTQAGLLTTTLNGTLDVSGPLTGNGAISGRIGLTDTEVRVPSGGFGGQEAIPEMTHVAEPAASRITRDRAGLTGSGDGASVVSSGSGGSRGLGLDIRVITDGSVFIRGRGLDAELRGDLTVGGTTSDPRPVGQFELVRGRLSILTKRLDLSEGELRLAGGFEPILRFVATSQSGSYVYQIGISGTASEPEITFSSNPGLPEDEILSRLFFDRPLSELSAVQAAQLAAAVATLTGQGGGGVLGRLRESTGLDNLDVATDSDGSASLTAGKYLSENVYTETEVTAEGETSLSINLDLTDNIRAKGSVDTDGGTGLGVFFEKDY</sequence>
<feature type="signal peptide" evidence="6">
    <location>
        <begin position="1"/>
        <end position="22"/>
    </location>
</feature>
<feature type="region of interest" description="Disordered" evidence="5">
    <location>
        <begin position="1137"/>
        <end position="1156"/>
    </location>
</feature>
<dbReference type="Pfam" id="PF04357">
    <property type="entry name" value="TamB"/>
    <property type="match status" value="1"/>
</dbReference>
<dbReference type="RefSeq" id="WP_085886288.1">
    <property type="nucleotide sequence ID" value="NZ_FWFN01000001.1"/>
</dbReference>